<evidence type="ECO:0000313" key="7">
    <source>
        <dbReference type="Proteomes" id="UP000284731"/>
    </source>
</evidence>
<proteinExistence type="inferred from homology"/>
<feature type="domain" description="Metalloenzyme" evidence="5">
    <location>
        <begin position="3"/>
        <end position="390"/>
    </location>
</feature>
<dbReference type="EMBL" id="QRWX01000002">
    <property type="protein sequence ID" value="RGT55972.1"/>
    <property type="molecule type" value="Genomic_DNA"/>
</dbReference>
<name>A0A412PEC5_9FIRM</name>
<dbReference type="Gene3D" id="3.40.720.10">
    <property type="entry name" value="Alkaline Phosphatase, subunit A"/>
    <property type="match status" value="1"/>
</dbReference>
<evidence type="ECO:0000256" key="1">
    <source>
        <dbReference type="ARBA" id="ARBA00010373"/>
    </source>
</evidence>
<keyword evidence="3" id="KW-0464">Manganese</keyword>
<dbReference type="EC" id="5.4.2.7" evidence="6"/>
<dbReference type="GO" id="GO:0009117">
    <property type="term" value="P:nucleotide metabolic process"/>
    <property type="evidence" value="ECO:0007669"/>
    <property type="project" value="InterPro"/>
</dbReference>
<dbReference type="PANTHER" id="PTHR21110:SF0">
    <property type="entry name" value="PHOSPHOPENTOMUTASE"/>
    <property type="match status" value="1"/>
</dbReference>
<dbReference type="Proteomes" id="UP000284731">
    <property type="component" value="Unassembled WGS sequence"/>
</dbReference>
<dbReference type="InterPro" id="IPR010045">
    <property type="entry name" value="DeoB"/>
</dbReference>
<evidence type="ECO:0000256" key="3">
    <source>
        <dbReference type="ARBA" id="ARBA00023211"/>
    </source>
</evidence>
<dbReference type="SUPFAM" id="SSF53649">
    <property type="entry name" value="Alkaline phosphatase-like"/>
    <property type="match status" value="1"/>
</dbReference>
<dbReference type="GO" id="GO:0005829">
    <property type="term" value="C:cytosol"/>
    <property type="evidence" value="ECO:0007669"/>
    <property type="project" value="TreeGrafter"/>
</dbReference>
<evidence type="ECO:0000259" key="5">
    <source>
        <dbReference type="Pfam" id="PF01676"/>
    </source>
</evidence>
<comment type="caution">
    <text evidence="6">The sequence shown here is derived from an EMBL/GenBank/DDBJ whole genome shotgun (WGS) entry which is preliminary data.</text>
</comment>
<evidence type="ECO:0000256" key="2">
    <source>
        <dbReference type="ARBA" id="ARBA00022723"/>
    </source>
</evidence>
<dbReference type="GO" id="GO:0043094">
    <property type="term" value="P:metabolic compound salvage"/>
    <property type="evidence" value="ECO:0007669"/>
    <property type="project" value="InterPro"/>
</dbReference>
<dbReference type="InterPro" id="IPR017850">
    <property type="entry name" value="Alkaline_phosphatase_core_sf"/>
</dbReference>
<accession>A0A412PEC5</accession>
<dbReference type="AlphaFoldDB" id="A0A412PEC5"/>
<dbReference type="GO" id="GO:0008973">
    <property type="term" value="F:phosphopentomutase activity"/>
    <property type="evidence" value="ECO:0007669"/>
    <property type="project" value="UniProtKB-EC"/>
</dbReference>
<dbReference type="Gene3D" id="3.30.70.1250">
    <property type="entry name" value="Phosphopentomutase"/>
    <property type="match status" value="1"/>
</dbReference>
<dbReference type="InterPro" id="IPR006124">
    <property type="entry name" value="Metalloenzyme"/>
</dbReference>
<protein>
    <submittedName>
        <fullName evidence="6">Phosphopentomutase</fullName>
        <ecNumber evidence="6">5.4.2.7</ecNumber>
    </submittedName>
</protein>
<keyword evidence="4 6" id="KW-0413">Isomerase</keyword>
<reference evidence="6 7" key="1">
    <citation type="submission" date="2018-08" db="EMBL/GenBank/DDBJ databases">
        <title>A genome reference for cultivated species of the human gut microbiota.</title>
        <authorList>
            <person name="Zou Y."/>
            <person name="Xue W."/>
            <person name="Luo G."/>
        </authorList>
    </citation>
    <scope>NUCLEOTIDE SEQUENCE [LARGE SCALE GENOMIC DNA]</scope>
    <source>
        <strain evidence="6 7">AF18-46</strain>
    </source>
</reference>
<dbReference type="GO" id="GO:0000287">
    <property type="term" value="F:magnesium ion binding"/>
    <property type="evidence" value="ECO:0007669"/>
    <property type="project" value="InterPro"/>
</dbReference>
<keyword evidence="2" id="KW-0479">Metal-binding</keyword>
<sequence length="406" mass="44478">MKKRFIIIVLDGFGIGAMHDAAQARAGDEKANTLASILDEFPDLKLSTLEKLGLMNAFGRESNCMKFQPKANFGRSELMHQGADTFMGHQEIMGTKPKKPQFVPFQEKVDEVAKHLKDAGHKVEIINRNGLRYVVVDDYATVADNLEADLGMCYNVTAPLDYMPFEKEYAIAKLVREVSTVGRVIVFGGTGNTMQDLYNAEEIREGKYIGIASAKSKSYDQGYQCLHLGYGVDKEVQAPTILTRSGIPCTLIGKVADIVANDLGKSISCVPTPEVMEITLNAILEMEQGFICTNVQETDLAGHAQNAARYVEVLKQADEGLAKILPHLTENDILIVQADHGNDPNIGHSKHTRECVPLLIYRKGLEGVQVGTRKTMSDMGASCCDYFNVEAPQNGGSFIELIGGKN</sequence>
<organism evidence="6 7">
    <name type="scientific">Solobacterium moorei</name>
    <dbReference type="NCBI Taxonomy" id="102148"/>
    <lineage>
        <taxon>Bacteria</taxon>
        <taxon>Bacillati</taxon>
        <taxon>Bacillota</taxon>
        <taxon>Erysipelotrichia</taxon>
        <taxon>Erysipelotrichales</taxon>
        <taxon>Erysipelotrichaceae</taxon>
        <taxon>Solobacterium</taxon>
    </lineage>
</organism>
<dbReference type="PANTHER" id="PTHR21110">
    <property type="entry name" value="PHOSPHOPENTOMUTASE"/>
    <property type="match status" value="1"/>
</dbReference>
<dbReference type="RefSeq" id="WP_118764577.1">
    <property type="nucleotide sequence ID" value="NZ_CABJCF010000002.1"/>
</dbReference>
<dbReference type="CDD" id="cd16009">
    <property type="entry name" value="PPM"/>
    <property type="match status" value="1"/>
</dbReference>
<evidence type="ECO:0000313" key="6">
    <source>
        <dbReference type="EMBL" id="RGT55972.1"/>
    </source>
</evidence>
<dbReference type="NCBIfam" id="NF009049">
    <property type="entry name" value="PRK12383.1"/>
    <property type="match status" value="1"/>
</dbReference>
<dbReference type="InterPro" id="IPR024052">
    <property type="entry name" value="Phosphopentomutase_DeoB_cap_sf"/>
</dbReference>
<gene>
    <name evidence="6" type="ORF">DWX20_03965</name>
</gene>
<dbReference type="PIRSF" id="PIRSF001491">
    <property type="entry name" value="Ppentomutase"/>
    <property type="match status" value="1"/>
</dbReference>
<dbReference type="Pfam" id="PF01676">
    <property type="entry name" value="Metalloenzyme"/>
    <property type="match status" value="1"/>
</dbReference>
<evidence type="ECO:0000256" key="4">
    <source>
        <dbReference type="ARBA" id="ARBA00023235"/>
    </source>
</evidence>
<comment type="similarity">
    <text evidence="1">Belongs to the phosphopentomutase family.</text>
</comment>